<evidence type="ECO:0000313" key="3">
    <source>
        <dbReference type="Proteomes" id="UP000541444"/>
    </source>
</evidence>
<name>A0A7J7LFJ3_9MAGN</name>
<dbReference type="PANTHER" id="PTHR34281:SF2">
    <property type="entry name" value="PROTEIN EARLY FLOWERING 3"/>
    <property type="match status" value="1"/>
</dbReference>
<dbReference type="OrthoDB" id="1939092at2759"/>
<dbReference type="EMBL" id="JACGCM010002328">
    <property type="protein sequence ID" value="KAF6141328.1"/>
    <property type="molecule type" value="Genomic_DNA"/>
</dbReference>
<dbReference type="InterPro" id="IPR039319">
    <property type="entry name" value="ELF3-like"/>
</dbReference>
<dbReference type="PANTHER" id="PTHR34281">
    <property type="entry name" value="PROTEIN EARLY FLOWERING 3"/>
    <property type="match status" value="1"/>
</dbReference>
<feature type="region of interest" description="Disordered" evidence="1">
    <location>
        <begin position="1"/>
        <end position="20"/>
    </location>
</feature>
<accession>A0A7J7LFJ3</accession>
<evidence type="ECO:0000313" key="2">
    <source>
        <dbReference type="EMBL" id="KAF6141328.1"/>
    </source>
</evidence>
<dbReference type="GO" id="GO:2000028">
    <property type="term" value="P:regulation of photoperiodism, flowering"/>
    <property type="evidence" value="ECO:0007669"/>
    <property type="project" value="InterPro"/>
</dbReference>
<comment type="caution">
    <text evidence="2">The sequence shown here is derived from an EMBL/GenBank/DDBJ whole genome shotgun (WGS) entry which is preliminary data.</text>
</comment>
<reference evidence="2 3" key="1">
    <citation type="journal article" date="2020" name="IScience">
        <title>Genome Sequencing of the Endangered Kingdonia uniflora (Circaeasteraceae, Ranunculales) Reveals Potential Mechanisms of Evolutionary Specialization.</title>
        <authorList>
            <person name="Sun Y."/>
            <person name="Deng T."/>
            <person name="Zhang A."/>
            <person name="Moore M.J."/>
            <person name="Landis J.B."/>
            <person name="Lin N."/>
            <person name="Zhang H."/>
            <person name="Zhang X."/>
            <person name="Huang J."/>
            <person name="Zhang X."/>
            <person name="Sun H."/>
            <person name="Wang H."/>
        </authorList>
    </citation>
    <scope>NUCLEOTIDE SEQUENCE [LARGE SCALE GENOMIC DNA]</scope>
    <source>
        <strain evidence="2">TB1705</strain>
        <tissue evidence="2">Leaf</tissue>
    </source>
</reference>
<sequence>MFPRLHINDTEQGGPRAPPRNKMALYEQLSVPSHNNGGILVPPALSNKKIALGTVKIRHMGPQNWEIWKQMTLYQKLPWLTPCQVSTSPGDVVGVIGQKKFWKARKAIANQQRVFAEQVFELHRLIKVQRYLARSPHLLLENIHVLKNAMKVPPKKFPKSPAQLLNRKWFSKANSKP</sequence>
<dbReference type="Proteomes" id="UP000541444">
    <property type="component" value="Unassembled WGS sequence"/>
</dbReference>
<dbReference type="AlphaFoldDB" id="A0A7J7LFJ3"/>
<keyword evidence="3" id="KW-1185">Reference proteome</keyword>
<proteinExistence type="predicted"/>
<protein>
    <submittedName>
        <fullName evidence="2">Uncharacterized protein</fullName>
    </submittedName>
</protein>
<organism evidence="2 3">
    <name type="scientific">Kingdonia uniflora</name>
    <dbReference type="NCBI Taxonomy" id="39325"/>
    <lineage>
        <taxon>Eukaryota</taxon>
        <taxon>Viridiplantae</taxon>
        <taxon>Streptophyta</taxon>
        <taxon>Embryophyta</taxon>
        <taxon>Tracheophyta</taxon>
        <taxon>Spermatophyta</taxon>
        <taxon>Magnoliopsida</taxon>
        <taxon>Ranunculales</taxon>
        <taxon>Circaeasteraceae</taxon>
        <taxon>Kingdonia</taxon>
    </lineage>
</organism>
<gene>
    <name evidence="2" type="ORF">GIB67_008505</name>
</gene>
<evidence type="ECO:0000256" key="1">
    <source>
        <dbReference type="SAM" id="MobiDB-lite"/>
    </source>
</evidence>